<feature type="transmembrane region" description="Helical" evidence="1">
    <location>
        <begin position="113"/>
        <end position="133"/>
    </location>
</feature>
<evidence type="ECO:0008006" key="4">
    <source>
        <dbReference type="Google" id="ProtNLM"/>
    </source>
</evidence>
<name>A0A8T0G0W3_ARGBR</name>
<protein>
    <recommendedName>
        <fullName evidence="4">Gustatory receptor</fullName>
    </recommendedName>
</protein>
<evidence type="ECO:0000313" key="2">
    <source>
        <dbReference type="EMBL" id="KAF8796135.1"/>
    </source>
</evidence>
<feature type="transmembrane region" description="Helical" evidence="1">
    <location>
        <begin position="75"/>
        <end position="93"/>
    </location>
</feature>
<reference evidence="2" key="2">
    <citation type="submission" date="2020-06" db="EMBL/GenBank/DDBJ databases">
        <authorList>
            <person name="Sheffer M."/>
        </authorList>
    </citation>
    <scope>NUCLEOTIDE SEQUENCE</scope>
</reference>
<evidence type="ECO:0000313" key="3">
    <source>
        <dbReference type="Proteomes" id="UP000807504"/>
    </source>
</evidence>
<proteinExistence type="predicted"/>
<comment type="caution">
    <text evidence="2">The sequence shown here is derived from an EMBL/GenBank/DDBJ whole genome shotgun (WGS) entry which is preliminary data.</text>
</comment>
<accession>A0A8T0G0W3</accession>
<organism evidence="2 3">
    <name type="scientific">Argiope bruennichi</name>
    <name type="common">Wasp spider</name>
    <name type="synonym">Aranea bruennichi</name>
    <dbReference type="NCBI Taxonomy" id="94029"/>
    <lineage>
        <taxon>Eukaryota</taxon>
        <taxon>Metazoa</taxon>
        <taxon>Ecdysozoa</taxon>
        <taxon>Arthropoda</taxon>
        <taxon>Chelicerata</taxon>
        <taxon>Arachnida</taxon>
        <taxon>Araneae</taxon>
        <taxon>Araneomorphae</taxon>
        <taxon>Entelegynae</taxon>
        <taxon>Araneoidea</taxon>
        <taxon>Araneidae</taxon>
        <taxon>Argiope</taxon>
    </lineage>
</organism>
<keyword evidence="3" id="KW-1185">Reference proteome</keyword>
<evidence type="ECO:0000256" key="1">
    <source>
        <dbReference type="SAM" id="Phobius"/>
    </source>
</evidence>
<feature type="transmembrane region" description="Helical" evidence="1">
    <location>
        <begin position="20"/>
        <end position="37"/>
    </location>
</feature>
<feature type="transmembrane region" description="Helical" evidence="1">
    <location>
        <begin position="178"/>
        <end position="206"/>
    </location>
</feature>
<feature type="transmembrane region" description="Helical" evidence="1">
    <location>
        <begin position="49"/>
        <end position="69"/>
    </location>
</feature>
<keyword evidence="1" id="KW-0472">Membrane</keyword>
<feature type="transmembrane region" description="Helical" evidence="1">
    <location>
        <begin position="274"/>
        <end position="297"/>
    </location>
</feature>
<reference evidence="2" key="1">
    <citation type="journal article" date="2020" name="bioRxiv">
        <title>Chromosome-level reference genome of the European wasp spider Argiope bruennichi: a resource for studies on range expansion and evolutionary adaptation.</title>
        <authorList>
            <person name="Sheffer M.M."/>
            <person name="Hoppe A."/>
            <person name="Krehenwinkel H."/>
            <person name="Uhl G."/>
            <person name="Kuss A.W."/>
            <person name="Jensen L."/>
            <person name="Jensen C."/>
            <person name="Gillespie R.G."/>
            <person name="Hoff K.J."/>
            <person name="Prost S."/>
        </authorList>
    </citation>
    <scope>NUCLEOTIDE SEQUENCE</scope>
</reference>
<keyword evidence="1" id="KW-0812">Transmembrane</keyword>
<keyword evidence="1" id="KW-1133">Transmembrane helix</keyword>
<dbReference type="Proteomes" id="UP000807504">
    <property type="component" value="Unassembled WGS sequence"/>
</dbReference>
<dbReference type="AlphaFoldDB" id="A0A8T0G0W3"/>
<dbReference type="EMBL" id="JABXBU010000001">
    <property type="protein sequence ID" value="KAF8796135.1"/>
    <property type="molecule type" value="Genomic_DNA"/>
</dbReference>
<gene>
    <name evidence="2" type="ORF">HNY73_000550</name>
</gene>
<sequence>MTKVFPNSWTMDHTHRCNSLRYPLIIFLLCGITLSKSKKIIMVSHVLGLVFHAVCFSILVQISCCFYRFRSSFAAFTVITNVLTLVIWWALCIKRQKYAKVCQCLKRFGLNKCNKAVIFARLALIVLLTMIFFPSTTSTIMLNYSTNNDKRCNECWFKITSIFGKNMFNFFLQISRYFINWGFTFTIASFYSIICLEINGIVCKLIKDLNSQEFYIAQKTKKQYRRVVQIMIDFENSMSFLVFLVFCNCFNEFFRGLTQILYNPQANETIRHETISIIAFAYFIGSGLTFIMTVFTADHLQQNFGLLRNLMLETSDLMSKPSDLSDLLQYDLILLEDKDNLHLTAWDMFIVRKGLIITALASLISYSVILGQLKI</sequence>
<feature type="transmembrane region" description="Helical" evidence="1">
    <location>
        <begin position="354"/>
        <end position="373"/>
    </location>
</feature>